<dbReference type="AlphaFoldDB" id="A0A2U0SE31"/>
<feature type="compositionally biased region" description="Low complexity" evidence="1">
    <location>
        <begin position="130"/>
        <end position="163"/>
    </location>
</feature>
<evidence type="ECO:0000256" key="1">
    <source>
        <dbReference type="SAM" id="MobiDB-lite"/>
    </source>
</evidence>
<dbReference type="EMBL" id="QENQ01000001">
    <property type="protein sequence ID" value="PVX29609.1"/>
    <property type="molecule type" value="Genomic_DNA"/>
</dbReference>
<sequence>MKIAPFSLAALASAASPRGQASEKTDGALAAPLSKKDEMAARKLQEAKNAVATLAGVKSKGSDDQKARAAEKVKQLKARLQSLKMIYAGDPKKLARAAAQIARELGAAVKSYVDAGGGAGELGGVEAGAAPAETAGAADEGGAEGSEAGAASAENAAAPATDAAEGDKADDKSAPGLGKPDDGKSAADSAREKADADFAREARALARELKAALRRSHAKGPDEEDRRSGEEALASVDKALGALPIADIGVAAVMGI</sequence>
<dbReference type="OrthoDB" id="7578842at2"/>
<evidence type="ECO:0000313" key="2">
    <source>
        <dbReference type="EMBL" id="PVX29609.1"/>
    </source>
</evidence>
<evidence type="ECO:0000313" key="3">
    <source>
        <dbReference type="Proteomes" id="UP000245890"/>
    </source>
</evidence>
<proteinExistence type="predicted"/>
<keyword evidence="3" id="KW-1185">Reference proteome</keyword>
<organism evidence="2 3">
    <name type="scientific">Sphingomonas pokkalii</name>
    <dbReference type="NCBI Taxonomy" id="2175090"/>
    <lineage>
        <taxon>Bacteria</taxon>
        <taxon>Pseudomonadati</taxon>
        <taxon>Pseudomonadota</taxon>
        <taxon>Alphaproteobacteria</taxon>
        <taxon>Sphingomonadales</taxon>
        <taxon>Sphingomonadaceae</taxon>
        <taxon>Sphingomonas</taxon>
    </lineage>
</organism>
<dbReference type="RefSeq" id="WP_116469044.1">
    <property type="nucleotide sequence ID" value="NZ_QENQ01000001.1"/>
</dbReference>
<feature type="region of interest" description="Disordered" evidence="1">
    <location>
        <begin position="13"/>
        <end position="33"/>
    </location>
</feature>
<comment type="caution">
    <text evidence="2">The sequence shown here is derived from an EMBL/GenBank/DDBJ whole genome shotgun (WGS) entry which is preliminary data.</text>
</comment>
<protein>
    <submittedName>
        <fullName evidence="2">Uncharacterized protein</fullName>
    </submittedName>
</protein>
<feature type="region of interest" description="Disordered" evidence="1">
    <location>
        <begin position="212"/>
        <end position="232"/>
    </location>
</feature>
<reference evidence="2 3" key="1">
    <citation type="submission" date="2018-05" db="EMBL/GenBank/DDBJ databases">
        <title>Description of Sphingomonas pokkalii sp nov, isolated from the rhizosphere of saline tolerant pokkali rice and its draft genome analysis.</title>
        <authorList>
            <person name="Menon R."/>
            <person name="Kumari S."/>
            <person name="Rameshkumar N."/>
        </authorList>
    </citation>
    <scope>NUCLEOTIDE SEQUENCE [LARGE SCALE GENOMIC DNA]</scope>
    <source>
        <strain evidence="2 3">L3B27</strain>
    </source>
</reference>
<accession>A0A2U0SE31</accession>
<dbReference type="Proteomes" id="UP000245890">
    <property type="component" value="Unassembled WGS sequence"/>
</dbReference>
<feature type="compositionally biased region" description="Basic and acidic residues" evidence="1">
    <location>
        <begin position="219"/>
        <end position="230"/>
    </location>
</feature>
<name>A0A2U0SE31_9SPHN</name>
<feature type="compositionally biased region" description="Basic and acidic residues" evidence="1">
    <location>
        <begin position="165"/>
        <end position="199"/>
    </location>
</feature>
<gene>
    <name evidence="2" type="ORF">DD559_09980</name>
</gene>
<feature type="region of interest" description="Disordered" evidence="1">
    <location>
        <begin position="130"/>
        <end position="199"/>
    </location>
</feature>